<dbReference type="GO" id="GO:0006178">
    <property type="term" value="P:guanine salvage"/>
    <property type="evidence" value="ECO:0007669"/>
    <property type="project" value="TreeGrafter"/>
</dbReference>
<organism evidence="17 18">
    <name type="scientific">Calditerrivibrio nitroreducens (strain DSM 19672 / NBRC 101217 / Yu37-1)</name>
    <dbReference type="NCBI Taxonomy" id="768670"/>
    <lineage>
        <taxon>Bacteria</taxon>
        <taxon>Pseudomonadati</taxon>
        <taxon>Deferribacterota</taxon>
        <taxon>Deferribacteres</taxon>
        <taxon>Deferribacterales</taxon>
        <taxon>Calditerrivibrionaceae</taxon>
    </lineage>
</organism>
<dbReference type="FunFam" id="3.40.50.2020:FF:000006">
    <property type="entry name" value="Hypoxanthine phosphoribosyltransferase"/>
    <property type="match status" value="1"/>
</dbReference>
<comment type="cofactor">
    <cofactor evidence="1 15">
        <name>Mg(2+)</name>
        <dbReference type="ChEBI" id="CHEBI:18420"/>
    </cofactor>
</comment>
<keyword evidence="7 15" id="KW-0328">Glycosyltransferase</keyword>
<evidence type="ECO:0000256" key="11">
    <source>
        <dbReference type="ARBA" id="ARBA00022741"/>
    </source>
</evidence>
<dbReference type="HOGENOM" id="CLU_073615_0_0_0"/>
<evidence type="ECO:0000259" key="16">
    <source>
        <dbReference type="Pfam" id="PF00156"/>
    </source>
</evidence>
<evidence type="ECO:0000256" key="13">
    <source>
        <dbReference type="ARBA" id="ARBA00048811"/>
    </source>
</evidence>
<evidence type="ECO:0000256" key="6">
    <source>
        <dbReference type="ARBA" id="ARBA00022490"/>
    </source>
</evidence>
<dbReference type="KEGG" id="cni:Calni_1446"/>
<evidence type="ECO:0000256" key="1">
    <source>
        <dbReference type="ARBA" id="ARBA00001946"/>
    </source>
</evidence>
<comment type="catalytic activity">
    <reaction evidence="14">
        <text>IMP + diphosphate = hypoxanthine + 5-phospho-alpha-D-ribose 1-diphosphate</text>
        <dbReference type="Rhea" id="RHEA:17973"/>
        <dbReference type="ChEBI" id="CHEBI:17368"/>
        <dbReference type="ChEBI" id="CHEBI:33019"/>
        <dbReference type="ChEBI" id="CHEBI:58017"/>
        <dbReference type="ChEBI" id="CHEBI:58053"/>
        <dbReference type="EC" id="2.4.2.8"/>
    </reaction>
    <physiologicalReaction direction="right-to-left" evidence="14">
        <dbReference type="Rhea" id="RHEA:17975"/>
    </physiologicalReaction>
</comment>
<dbReference type="InterPro" id="IPR000836">
    <property type="entry name" value="PRTase_dom"/>
</dbReference>
<dbReference type="PANTHER" id="PTHR43340:SF1">
    <property type="entry name" value="HYPOXANTHINE PHOSPHORIBOSYLTRANSFERASE"/>
    <property type="match status" value="1"/>
</dbReference>
<evidence type="ECO:0000256" key="9">
    <source>
        <dbReference type="ARBA" id="ARBA00022723"/>
    </source>
</evidence>
<evidence type="ECO:0000256" key="15">
    <source>
        <dbReference type="RuleBase" id="RU364099"/>
    </source>
</evidence>
<dbReference type="AlphaFoldDB" id="E4TK78"/>
<comment type="pathway">
    <text evidence="3 15">Purine metabolism; IMP biosynthesis via salvage pathway; IMP from hypoxanthine: step 1/1.</text>
</comment>
<name>E4TK78_CALNY</name>
<evidence type="ECO:0000313" key="17">
    <source>
        <dbReference type="EMBL" id="ADR19354.1"/>
    </source>
</evidence>
<accession>E4TK78</accession>
<gene>
    <name evidence="17" type="ordered locus">Calni_1446</name>
</gene>
<keyword evidence="18" id="KW-1185">Reference proteome</keyword>
<evidence type="ECO:0000256" key="3">
    <source>
        <dbReference type="ARBA" id="ARBA00004669"/>
    </source>
</evidence>
<evidence type="ECO:0000256" key="7">
    <source>
        <dbReference type="ARBA" id="ARBA00022676"/>
    </source>
</evidence>
<dbReference type="InterPro" id="IPR005904">
    <property type="entry name" value="Hxn_phspho_trans"/>
</dbReference>
<keyword evidence="10 15" id="KW-0660">Purine salvage</keyword>
<sequence>MEKHTLEVLISYDQIIERVKLLAETITKDFEGEELLVVGVLKGAWIFMADLVKYIDLPMEISFVSVSSYAGARTTSSGVVRLLCDVDRPVEKRNVILVEDIIDTGLTINYLKRLFSVRNPNSLKICSLLDKPSRRLADINPDYCGFSIPDEFVVGYGLDYNGYYRNLKDISILKINA</sequence>
<dbReference type="GO" id="GO:0005829">
    <property type="term" value="C:cytosol"/>
    <property type="evidence" value="ECO:0007669"/>
    <property type="project" value="TreeGrafter"/>
</dbReference>
<keyword evidence="8 15" id="KW-0808">Transferase</keyword>
<dbReference type="Proteomes" id="UP000007039">
    <property type="component" value="Chromosome"/>
</dbReference>
<dbReference type="eggNOG" id="COG0634">
    <property type="taxonomic scope" value="Bacteria"/>
</dbReference>
<evidence type="ECO:0000256" key="10">
    <source>
        <dbReference type="ARBA" id="ARBA00022726"/>
    </source>
</evidence>
<dbReference type="InterPro" id="IPR029057">
    <property type="entry name" value="PRTase-like"/>
</dbReference>
<dbReference type="UniPathway" id="UPA00591">
    <property type="reaction ID" value="UER00648"/>
</dbReference>
<dbReference type="Gene3D" id="3.40.50.2020">
    <property type="match status" value="1"/>
</dbReference>
<proteinExistence type="inferred from homology"/>
<reference key="1">
    <citation type="submission" date="2010-11" db="EMBL/GenBank/DDBJ databases">
        <title>The complete genome of chromosome of Calditerrivibrio nitroreducens DSM 19672.</title>
        <authorList>
            <consortium name="US DOE Joint Genome Institute (JGI-PGF)"/>
            <person name="Lucas S."/>
            <person name="Copeland A."/>
            <person name="Lapidus A."/>
            <person name="Bruce D."/>
            <person name="Goodwin L."/>
            <person name="Pitluck S."/>
            <person name="Kyrpides N."/>
            <person name="Mavromatis K."/>
            <person name="Ivanova N."/>
            <person name="Mikhailova N."/>
            <person name="Zeytun A."/>
            <person name="Brettin T."/>
            <person name="Detter J.C."/>
            <person name="Tapia R."/>
            <person name="Han C."/>
            <person name="Land M."/>
            <person name="Hauser L."/>
            <person name="Markowitz V."/>
            <person name="Cheng J.-F."/>
            <person name="Hugenholtz P."/>
            <person name="Woyke T."/>
            <person name="Wu D."/>
            <person name="Spring S."/>
            <person name="Schroeder M."/>
            <person name="Brambilla E."/>
            <person name="Klenk H.-P."/>
            <person name="Eisen J.A."/>
        </authorList>
    </citation>
    <scope>NUCLEOTIDE SEQUENCE [LARGE SCALE GENOMIC DNA]</scope>
    <source>
        <strain>DSM 19672</strain>
    </source>
</reference>
<dbReference type="GO" id="GO:0000287">
    <property type="term" value="F:magnesium ion binding"/>
    <property type="evidence" value="ECO:0007669"/>
    <property type="project" value="TreeGrafter"/>
</dbReference>
<dbReference type="OrthoDB" id="9802824at2"/>
<dbReference type="SUPFAM" id="SSF53271">
    <property type="entry name" value="PRTase-like"/>
    <property type="match status" value="1"/>
</dbReference>
<reference evidence="17 18" key="2">
    <citation type="journal article" date="2011" name="Stand. Genomic Sci.">
        <title>Complete genome sequence of Calditerrivibrio nitroreducens type strain (Yu37-1).</title>
        <authorList>
            <person name="Pitluck S."/>
            <person name="Sikorski J."/>
            <person name="Zeytun A."/>
            <person name="Lapidus A."/>
            <person name="Nolan M."/>
            <person name="Lucas S."/>
            <person name="Hammon N."/>
            <person name="Deshpande S."/>
            <person name="Cheng J.F."/>
            <person name="Tapia R."/>
            <person name="Han C."/>
            <person name="Goodwin L."/>
            <person name="Liolios K."/>
            <person name="Pagani I."/>
            <person name="Ivanova N."/>
            <person name="Mavromatis K."/>
            <person name="Pati A."/>
            <person name="Chen A."/>
            <person name="Palaniappan K."/>
            <person name="Hauser L."/>
            <person name="Chang Y.J."/>
            <person name="Jeffries C.D."/>
            <person name="Detter J.C."/>
            <person name="Brambilla E."/>
            <person name="Djao O.D."/>
            <person name="Rohde M."/>
            <person name="Spring S."/>
            <person name="Goker M."/>
            <person name="Woyke T."/>
            <person name="Bristow J."/>
            <person name="Eisen J.A."/>
            <person name="Markowitz V."/>
            <person name="Hugenholtz P."/>
            <person name="Kyrpides N.C."/>
            <person name="Klenk H.P."/>
            <person name="Land M."/>
        </authorList>
    </citation>
    <scope>NUCLEOTIDE SEQUENCE [LARGE SCALE GENOMIC DNA]</scope>
    <source>
        <strain evidence="18">DSM 19672 / NBRC 101217 / Yu37-1</strain>
    </source>
</reference>
<dbReference type="RefSeq" id="WP_013451565.1">
    <property type="nucleotide sequence ID" value="NC_014758.1"/>
</dbReference>
<keyword evidence="9 15" id="KW-0479">Metal-binding</keyword>
<dbReference type="InterPro" id="IPR050408">
    <property type="entry name" value="HGPRT"/>
</dbReference>
<comment type="similarity">
    <text evidence="4 15">Belongs to the purine/pyrimidine phosphoribosyltransferase family.</text>
</comment>
<keyword evidence="6 15" id="KW-0963">Cytoplasm</keyword>
<dbReference type="EC" id="2.4.2.8" evidence="5 15"/>
<dbReference type="GO" id="GO:0032264">
    <property type="term" value="P:IMP salvage"/>
    <property type="evidence" value="ECO:0007669"/>
    <property type="project" value="UniProtKB-UniPathway"/>
</dbReference>
<dbReference type="GO" id="GO:0006166">
    <property type="term" value="P:purine ribonucleoside salvage"/>
    <property type="evidence" value="ECO:0007669"/>
    <property type="project" value="UniProtKB-KW"/>
</dbReference>
<evidence type="ECO:0000313" key="18">
    <source>
        <dbReference type="Proteomes" id="UP000007039"/>
    </source>
</evidence>
<evidence type="ECO:0000256" key="8">
    <source>
        <dbReference type="ARBA" id="ARBA00022679"/>
    </source>
</evidence>
<dbReference type="GO" id="GO:0004422">
    <property type="term" value="F:hypoxanthine phosphoribosyltransferase activity"/>
    <property type="evidence" value="ECO:0007669"/>
    <property type="project" value="InterPro"/>
</dbReference>
<evidence type="ECO:0000256" key="12">
    <source>
        <dbReference type="ARBA" id="ARBA00022842"/>
    </source>
</evidence>
<dbReference type="NCBIfam" id="TIGR01203">
    <property type="entry name" value="HGPRTase"/>
    <property type="match status" value="1"/>
</dbReference>
<dbReference type="GO" id="GO:0000166">
    <property type="term" value="F:nucleotide binding"/>
    <property type="evidence" value="ECO:0007669"/>
    <property type="project" value="UniProtKB-KW"/>
</dbReference>
<dbReference type="GO" id="GO:0052657">
    <property type="term" value="F:guanine phosphoribosyltransferase activity"/>
    <property type="evidence" value="ECO:0007669"/>
    <property type="project" value="UniProtKB-ARBA"/>
</dbReference>
<dbReference type="CDD" id="cd06223">
    <property type="entry name" value="PRTases_typeI"/>
    <property type="match status" value="1"/>
</dbReference>
<keyword evidence="11 15" id="KW-0547">Nucleotide-binding</keyword>
<feature type="domain" description="Phosphoribosyltransferase" evidence="16">
    <location>
        <begin position="14"/>
        <end position="160"/>
    </location>
</feature>
<comment type="subcellular location">
    <subcellularLocation>
        <location evidence="2 15">Cytoplasm</location>
    </subcellularLocation>
</comment>
<dbReference type="GO" id="GO:0046100">
    <property type="term" value="P:hypoxanthine metabolic process"/>
    <property type="evidence" value="ECO:0007669"/>
    <property type="project" value="TreeGrafter"/>
</dbReference>
<evidence type="ECO:0000256" key="14">
    <source>
        <dbReference type="ARBA" id="ARBA00049402"/>
    </source>
</evidence>
<dbReference type="PANTHER" id="PTHR43340">
    <property type="entry name" value="HYPOXANTHINE-GUANINE PHOSPHORIBOSYLTRANSFERASE"/>
    <property type="match status" value="1"/>
</dbReference>
<evidence type="ECO:0000256" key="5">
    <source>
        <dbReference type="ARBA" id="ARBA00011895"/>
    </source>
</evidence>
<evidence type="ECO:0000256" key="4">
    <source>
        <dbReference type="ARBA" id="ARBA00008391"/>
    </source>
</evidence>
<evidence type="ECO:0000256" key="2">
    <source>
        <dbReference type="ARBA" id="ARBA00004496"/>
    </source>
</evidence>
<protein>
    <recommendedName>
        <fullName evidence="5 15">Hypoxanthine phosphoribosyltransferase</fullName>
        <ecNumber evidence="5 15">2.4.2.8</ecNumber>
    </recommendedName>
</protein>
<dbReference type="STRING" id="768670.Calni_1446"/>
<dbReference type="GO" id="GO:0032263">
    <property type="term" value="P:GMP salvage"/>
    <property type="evidence" value="ECO:0007669"/>
    <property type="project" value="TreeGrafter"/>
</dbReference>
<comment type="catalytic activity">
    <reaction evidence="13">
        <text>GMP + diphosphate = guanine + 5-phospho-alpha-D-ribose 1-diphosphate</text>
        <dbReference type="Rhea" id="RHEA:25424"/>
        <dbReference type="ChEBI" id="CHEBI:16235"/>
        <dbReference type="ChEBI" id="CHEBI:33019"/>
        <dbReference type="ChEBI" id="CHEBI:58017"/>
        <dbReference type="ChEBI" id="CHEBI:58115"/>
        <dbReference type="EC" id="2.4.2.8"/>
    </reaction>
    <physiologicalReaction direction="right-to-left" evidence="13">
        <dbReference type="Rhea" id="RHEA:25426"/>
    </physiologicalReaction>
</comment>
<keyword evidence="12 15" id="KW-0460">Magnesium</keyword>
<dbReference type="EMBL" id="CP002347">
    <property type="protein sequence ID" value="ADR19354.1"/>
    <property type="molecule type" value="Genomic_DNA"/>
</dbReference>
<dbReference type="Pfam" id="PF00156">
    <property type="entry name" value="Pribosyltran"/>
    <property type="match status" value="1"/>
</dbReference>